<reference evidence="1" key="1">
    <citation type="submission" date="2021-09" db="EMBL/GenBank/DDBJ databases">
        <authorList>
            <consortium name="AG Swart"/>
            <person name="Singh M."/>
            <person name="Singh A."/>
            <person name="Seah K."/>
            <person name="Emmerich C."/>
        </authorList>
    </citation>
    <scope>NUCLEOTIDE SEQUENCE</scope>
    <source>
        <strain evidence="1">ATCC30299</strain>
    </source>
</reference>
<protein>
    <submittedName>
        <fullName evidence="1">Uncharacterized protein</fullName>
    </submittedName>
</protein>
<dbReference type="Proteomes" id="UP001162131">
    <property type="component" value="Unassembled WGS sequence"/>
</dbReference>
<dbReference type="EMBL" id="CAJZBQ010000045">
    <property type="protein sequence ID" value="CAG9328100.1"/>
    <property type="molecule type" value="Genomic_DNA"/>
</dbReference>
<comment type="caution">
    <text evidence="1">The sequence shown here is derived from an EMBL/GenBank/DDBJ whole genome shotgun (WGS) entry which is preliminary data.</text>
</comment>
<evidence type="ECO:0000313" key="1">
    <source>
        <dbReference type="EMBL" id="CAG9328100.1"/>
    </source>
</evidence>
<name>A0AAU9K2B3_9CILI</name>
<dbReference type="AlphaFoldDB" id="A0AAU9K2B3"/>
<proteinExistence type="predicted"/>
<organism evidence="1 2">
    <name type="scientific">Blepharisma stoltei</name>
    <dbReference type="NCBI Taxonomy" id="1481888"/>
    <lineage>
        <taxon>Eukaryota</taxon>
        <taxon>Sar</taxon>
        <taxon>Alveolata</taxon>
        <taxon>Ciliophora</taxon>
        <taxon>Postciliodesmatophora</taxon>
        <taxon>Heterotrichea</taxon>
        <taxon>Heterotrichida</taxon>
        <taxon>Blepharismidae</taxon>
        <taxon>Blepharisma</taxon>
    </lineage>
</organism>
<accession>A0AAU9K2B3</accession>
<sequence length="135" mass="15703">MPLNDCAQKVIFFHELAHHIRKTKGGFYDINQKTPDTKSTIFKGAPGAKKATQLRSTNEGGWQLESELFSVFFVKICDKQINFLNIISSWNLPLQEFKYWLRNAYSEHSNKYQLGRGKDGLYSLERRGHNDNKFD</sequence>
<gene>
    <name evidence="1" type="ORF">BSTOLATCC_MIC45558</name>
</gene>
<keyword evidence="2" id="KW-1185">Reference proteome</keyword>
<evidence type="ECO:0000313" key="2">
    <source>
        <dbReference type="Proteomes" id="UP001162131"/>
    </source>
</evidence>